<evidence type="ECO:0000313" key="1">
    <source>
        <dbReference type="EMBL" id="EHJ39039.1"/>
    </source>
</evidence>
<evidence type="ECO:0008006" key="3">
    <source>
        <dbReference type="Google" id="ProtNLM"/>
    </source>
</evidence>
<dbReference type="AlphaFoldDB" id="G6AYN5"/>
<dbReference type="EMBL" id="AFZZ01000157">
    <property type="protein sequence ID" value="EHJ39039.1"/>
    <property type="molecule type" value="Genomic_DNA"/>
</dbReference>
<dbReference type="HOGENOM" id="CLU_1081235_0_0_10"/>
<organism evidence="1 2">
    <name type="scientific">Leyella stercorea DSM 18206</name>
    <dbReference type="NCBI Taxonomy" id="1002367"/>
    <lineage>
        <taxon>Bacteria</taxon>
        <taxon>Pseudomonadati</taxon>
        <taxon>Bacteroidota</taxon>
        <taxon>Bacteroidia</taxon>
        <taxon>Bacteroidales</taxon>
        <taxon>Prevotellaceae</taxon>
        <taxon>Leyella</taxon>
    </lineage>
</organism>
<dbReference type="InterPro" id="IPR032774">
    <property type="entry name" value="WG_beta_rep"/>
</dbReference>
<accession>G6AYN5</accession>
<dbReference type="PATRIC" id="fig|1002367.3.peg.1410"/>
<dbReference type="Proteomes" id="UP000004407">
    <property type="component" value="Unassembled WGS sequence"/>
</dbReference>
<proteinExistence type="predicted"/>
<sequence length="257" mass="29213">MKGKYYILLLLLSISIKVKAQIEIPKFVYVLNSKCLTTYIGERKWVSDFSVYNEKGQDLGHYEYIGRYSCKRIVVAKKRTIIPGQGPTQTYLGSTPQGDMVYSQRIGDHGTPGHNFLDDYDVLDENWKSILKFPIKEAVGFSEDVCGVKVGNKYGFIDLNGNWIKMPVYEYVGVFRDGYCVIGNNSATKLGIIDHNFKEVIPISSEIIDVKYNLLENNGNAGVTLYIKNGKEIKGYQLDKLLEVYKGDLRKAIQEYK</sequence>
<gene>
    <name evidence="1" type="ORF">HMPREF0673_01745</name>
</gene>
<protein>
    <recommendedName>
        <fullName evidence="3">WG repeat-containing protein</fullName>
    </recommendedName>
</protein>
<name>G6AYN5_9BACT</name>
<comment type="caution">
    <text evidence="1">The sequence shown here is derived from an EMBL/GenBank/DDBJ whole genome shotgun (WGS) entry which is preliminary data.</text>
</comment>
<dbReference type="RefSeq" id="WP_007900442.1">
    <property type="nucleotide sequence ID" value="NZ_JH379439.1"/>
</dbReference>
<dbReference type="GeneID" id="78337363"/>
<reference evidence="1 2" key="1">
    <citation type="submission" date="2011-08" db="EMBL/GenBank/DDBJ databases">
        <authorList>
            <person name="Weinstock G."/>
            <person name="Sodergren E."/>
            <person name="Clifton S."/>
            <person name="Fulton L."/>
            <person name="Fulton B."/>
            <person name="Courtney L."/>
            <person name="Fronick C."/>
            <person name="Harrison M."/>
            <person name="Strong C."/>
            <person name="Farmer C."/>
            <person name="Delahaunty K."/>
            <person name="Markovic C."/>
            <person name="Hall O."/>
            <person name="Minx P."/>
            <person name="Tomlinson C."/>
            <person name="Mitreva M."/>
            <person name="Hou S."/>
            <person name="Chen J."/>
            <person name="Wollam A."/>
            <person name="Pepin K.H."/>
            <person name="Johnson M."/>
            <person name="Bhonagiri V."/>
            <person name="Zhang X."/>
            <person name="Suruliraj S."/>
            <person name="Warren W."/>
            <person name="Chinwalla A."/>
            <person name="Mardis E.R."/>
            <person name="Wilson R.K."/>
        </authorList>
    </citation>
    <scope>NUCLEOTIDE SEQUENCE [LARGE SCALE GENOMIC DNA]</scope>
    <source>
        <strain evidence="1 2">DSM 18206</strain>
    </source>
</reference>
<dbReference type="Pfam" id="PF14903">
    <property type="entry name" value="WG_beta_rep"/>
    <property type="match status" value="1"/>
</dbReference>
<evidence type="ECO:0000313" key="2">
    <source>
        <dbReference type="Proteomes" id="UP000004407"/>
    </source>
</evidence>